<name>A0A8T0HA62_CERPU</name>
<dbReference type="Proteomes" id="UP000822688">
    <property type="component" value="Chromosome 7"/>
</dbReference>
<comment type="caution">
    <text evidence="2">The sequence shown here is derived from an EMBL/GenBank/DDBJ whole genome shotgun (WGS) entry which is preliminary data.</text>
</comment>
<sequence length="72" mass="8058">MCCRLLKRIIIHGMWSFRFSFSSWIAWAFPGCGGHLPVGEVWYESELHNESMLLCSSACCDDSRSVGWVGGG</sequence>
<evidence type="ECO:0000256" key="1">
    <source>
        <dbReference type="SAM" id="SignalP"/>
    </source>
</evidence>
<dbReference type="AlphaFoldDB" id="A0A8T0HA62"/>
<evidence type="ECO:0000313" key="2">
    <source>
        <dbReference type="EMBL" id="KAG0566002.1"/>
    </source>
</evidence>
<evidence type="ECO:0008006" key="4">
    <source>
        <dbReference type="Google" id="ProtNLM"/>
    </source>
</evidence>
<protein>
    <recommendedName>
        <fullName evidence="4">Secreted protein</fullName>
    </recommendedName>
</protein>
<reference evidence="2" key="1">
    <citation type="submission" date="2020-06" db="EMBL/GenBank/DDBJ databases">
        <title>WGS assembly of Ceratodon purpureus strain R40.</title>
        <authorList>
            <person name="Carey S.B."/>
            <person name="Jenkins J."/>
            <person name="Shu S."/>
            <person name="Lovell J.T."/>
            <person name="Sreedasyam A."/>
            <person name="Maumus F."/>
            <person name="Tiley G.P."/>
            <person name="Fernandez-Pozo N."/>
            <person name="Barry K."/>
            <person name="Chen C."/>
            <person name="Wang M."/>
            <person name="Lipzen A."/>
            <person name="Daum C."/>
            <person name="Saski C.A."/>
            <person name="Payton A.C."/>
            <person name="Mcbreen J.C."/>
            <person name="Conrad R.E."/>
            <person name="Kollar L.M."/>
            <person name="Olsson S."/>
            <person name="Huttunen S."/>
            <person name="Landis J.B."/>
            <person name="Wickett N.J."/>
            <person name="Johnson M.G."/>
            <person name="Rensing S.A."/>
            <person name="Grimwood J."/>
            <person name="Schmutz J."/>
            <person name="Mcdaniel S.F."/>
        </authorList>
    </citation>
    <scope>NUCLEOTIDE SEQUENCE</scope>
    <source>
        <strain evidence="2">R40</strain>
    </source>
</reference>
<keyword evidence="1" id="KW-0732">Signal</keyword>
<organism evidence="2 3">
    <name type="scientific">Ceratodon purpureus</name>
    <name type="common">Fire moss</name>
    <name type="synonym">Dicranum purpureum</name>
    <dbReference type="NCBI Taxonomy" id="3225"/>
    <lineage>
        <taxon>Eukaryota</taxon>
        <taxon>Viridiplantae</taxon>
        <taxon>Streptophyta</taxon>
        <taxon>Embryophyta</taxon>
        <taxon>Bryophyta</taxon>
        <taxon>Bryophytina</taxon>
        <taxon>Bryopsida</taxon>
        <taxon>Dicranidae</taxon>
        <taxon>Pseudoditrichales</taxon>
        <taxon>Ditrichaceae</taxon>
        <taxon>Ceratodon</taxon>
    </lineage>
</organism>
<proteinExistence type="predicted"/>
<dbReference type="EMBL" id="CM026428">
    <property type="protein sequence ID" value="KAG0566002.1"/>
    <property type="molecule type" value="Genomic_DNA"/>
</dbReference>
<feature type="signal peptide" evidence="1">
    <location>
        <begin position="1"/>
        <end position="28"/>
    </location>
</feature>
<keyword evidence="3" id="KW-1185">Reference proteome</keyword>
<accession>A0A8T0HA62</accession>
<feature type="chain" id="PRO_5035888939" description="Secreted protein" evidence="1">
    <location>
        <begin position="29"/>
        <end position="72"/>
    </location>
</feature>
<gene>
    <name evidence="2" type="ORF">KC19_7G030600</name>
</gene>
<evidence type="ECO:0000313" key="3">
    <source>
        <dbReference type="Proteomes" id="UP000822688"/>
    </source>
</evidence>